<evidence type="ECO:0000313" key="2">
    <source>
        <dbReference type="EMBL" id="KAK4031319.1"/>
    </source>
</evidence>
<dbReference type="PANTHER" id="PTHR36453">
    <property type="entry name" value="SECRETED PROTEIN-RELATED"/>
    <property type="match status" value="1"/>
</dbReference>
<dbReference type="EMBL" id="MU854881">
    <property type="protein sequence ID" value="KAK4031319.1"/>
    <property type="molecule type" value="Genomic_DNA"/>
</dbReference>
<dbReference type="GO" id="GO:0016829">
    <property type="term" value="F:lyase activity"/>
    <property type="evidence" value="ECO:0007669"/>
    <property type="project" value="UniProtKB-KW"/>
</dbReference>
<dbReference type="SUPFAM" id="SSF51126">
    <property type="entry name" value="Pectin lyase-like"/>
    <property type="match status" value="1"/>
</dbReference>
<dbReference type="Gene3D" id="2.160.20.10">
    <property type="entry name" value="Single-stranded right-handed beta-helix, Pectin lyase-like"/>
    <property type="match status" value="2"/>
</dbReference>
<dbReference type="AlphaFoldDB" id="A0AAN6SKU0"/>
<dbReference type="PANTHER" id="PTHR36453:SF2">
    <property type="entry name" value="APPLE DOMAIN-CONTAINING PROTEIN"/>
    <property type="match status" value="1"/>
</dbReference>
<protein>
    <submittedName>
        <fullName evidence="2">Pectin lyase</fullName>
    </submittedName>
</protein>
<dbReference type="Proteomes" id="UP001303115">
    <property type="component" value="Unassembled WGS sequence"/>
</dbReference>
<dbReference type="InterPro" id="IPR012334">
    <property type="entry name" value="Pectin_lyas_fold"/>
</dbReference>
<feature type="signal peptide" evidence="1">
    <location>
        <begin position="1"/>
        <end position="20"/>
    </location>
</feature>
<dbReference type="InterPro" id="IPR011050">
    <property type="entry name" value="Pectin_lyase_fold/virulence"/>
</dbReference>
<name>A0AAN6SKU0_9PEZI</name>
<evidence type="ECO:0000313" key="3">
    <source>
        <dbReference type="Proteomes" id="UP001303115"/>
    </source>
</evidence>
<comment type="caution">
    <text evidence="2">The sequence shown here is derived from an EMBL/GenBank/DDBJ whole genome shotgun (WGS) entry which is preliminary data.</text>
</comment>
<evidence type="ECO:0000256" key="1">
    <source>
        <dbReference type="SAM" id="SignalP"/>
    </source>
</evidence>
<organism evidence="2 3">
    <name type="scientific">Parachaetomium inaequale</name>
    <dbReference type="NCBI Taxonomy" id="2588326"/>
    <lineage>
        <taxon>Eukaryota</taxon>
        <taxon>Fungi</taxon>
        <taxon>Dikarya</taxon>
        <taxon>Ascomycota</taxon>
        <taxon>Pezizomycotina</taxon>
        <taxon>Sordariomycetes</taxon>
        <taxon>Sordariomycetidae</taxon>
        <taxon>Sordariales</taxon>
        <taxon>Chaetomiaceae</taxon>
        <taxon>Parachaetomium</taxon>
    </lineage>
</organism>
<feature type="chain" id="PRO_5042968332" evidence="1">
    <location>
        <begin position="21"/>
        <end position="730"/>
    </location>
</feature>
<gene>
    <name evidence="2" type="ORF">C8A01DRAFT_42218</name>
</gene>
<sequence length="730" mass="78001">MKAILIQVLCGALLSTYTQAVDFYVSTSGTDSGIGTKDLPFRTIPQAQQAVRKQIVSSLTEPVNVHVASGVYTLSAPLTFTVADSGKNGIPVNWIGIDATISGGLKVTGWKQDGNGIYSASVPAGTKSRNLYVNGIASNLARRKVNRKDFTYTATGLTWTNPANDWIQTTEGITGAEIRWINSFTDRYARIRTVANRQAVMEQTAWKNQIQGYDTVNKPNADFGCWVQNARALLSEGGQFYLDSAAGKVYYKPQQGENMATADTWLGLLEAVVIVGGTYDHPAHDINFDGFGIAHSTWLKPGQGYGYVDQQTGGYIGENASYPDFEATRPHWHQMPGAIQISAAQRITFTGGNYTQLGGGGFGIGNDANAHATKVGLGASGIAVREGYFTQVMGNSITIGGIQADAHHPSDPRMVNTHIDISNNIFYNNSALFSSTVPIFGSYFQYSNISHNDIYMTPYSGICVGYGWGSNDAGGSVEYTNRGLYKYQPKYTTPTTFQNVVVEGNLIHLYGFSHTDLGGIYTLSKSPGSRITANYVYDSNYFSLYNDEGSNSFTQTENVLLANGNWNAINPGTGGGNGLGNLTTRDNWGRGATGGNNNKGVTSVQQTGTAGLRVAYRAGVLPGKRAAGRPVSNDPALADGAVDINITSANGGQLISVQLSNFDDVAFANVTFTVTGGSSLTPVSDAPKVAPPDSVTTATFRFSGQKPSVRATVRYTNPRTGKTNILTRDG</sequence>
<proteinExistence type="predicted"/>
<reference evidence="3" key="1">
    <citation type="journal article" date="2023" name="Mol. Phylogenet. Evol.">
        <title>Genome-scale phylogeny and comparative genomics of the fungal order Sordariales.</title>
        <authorList>
            <person name="Hensen N."/>
            <person name="Bonometti L."/>
            <person name="Westerberg I."/>
            <person name="Brannstrom I.O."/>
            <person name="Guillou S."/>
            <person name="Cros-Aarteil S."/>
            <person name="Calhoun S."/>
            <person name="Haridas S."/>
            <person name="Kuo A."/>
            <person name="Mondo S."/>
            <person name="Pangilinan J."/>
            <person name="Riley R."/>
            <person name="LaButti K."/>
            <person name="Andreopoulos B."/>
            <person name="Lipzen A."/>
            <person name="Chen C."/>
            <person name="Yan M."/>
            <person name="Daum C."/>
            <person name="Ng V."/>
            <person name="Clum A."/>
            <person name="Steindorff A."/>
            <person name="Ohm R.A."/>
            <person name="Martin F."/>
            <person name="Silar P."/>
            <person name="Natvig D.O."/>
            <person name="Lalanne C."/>
            <person name="Gautier V."/>
            <person name="Ament-Velasquez S.L."/>
            <person name="Kruys A."/>
            <person name="Hutchinson M.I."/>
            <person name="Powell A.J."/>
            <person name="Barry K."/>
            <person name="Miller A.N."/>
            <person name="Grigoriev I.V."/>
            <person name="Debuchy R."/>
            <person name="Gladieux P."/>
            <person name="Hiltunen Thoren M."/>
            <person name="Johannesson H."/>
        </authorList>
    </citation>
    <scope>NUCLEOTIDE SEQUENCE [LARGE SCALE GENOMIC DNA]</scope>
    <source>
        <strain evidence="3">CBS 284.82</strain>
    </source>
</reference>
<keyword evidence="1" id="KW-0732">Signal</keyword>
<keyword evidence="3" id="KW-1185">Reference proteome</keyword>
<accession>A0AAN6SKU0</accession>
<keyword evidence="2" id="KW-0456">Lyase</keyword>